<evidence type="ECO:0000313" key="2">
    <source>
        <dbReference type="Proteomes" id="UP000789508"/>
    </source>
</evidence>
<organism evidence="1 2">
    <name type="scientific">Ambispora leptoticha</name>
    <dbReference type="NCBI Taxonomy" id="144679"/>
    <lineage>
        <taxon>Eukaryota</taxon>
        <taxon>Fungi</taxon>
        <taxon>Fungi incertae sedis</taxon>
        <taxon>Mucoromycota</taxon>
        <taxon>Glomeromycotina</taxon>
        <taxon>Glomeromycetes</taxon>
        <taxon>Archaeosporales</taxon>
        <taxon>Ambisporaceae</taxon>
        <taxon>Ambispora</taxon>
    </lineage>
</organism>
<dbReference type="OrthoDB" id="2338662at2759"/>
<comment type="caution">
    <text evidence="1">The sequence shown here is derived from an EMBL/GenBank/DDBJ whole genome shotgun (WGS) entry which is preliminary data.</text>
</comment>
<evidence type="ECO:0000313" key="1">
    <source>
        <dbReference type="EMBL" id="CAG8656913.1"/>
    </source>
</evidence>
<feature type="non-terminal residue" evidence="1">
    <location>
        <position position="1"/>
    </location>
</feature>
<protein>
    <submittedName>
        <fullName evidence="1">9568_t:CDS:1</fullName>
    </submittedName>
</protein>
<dbReference type="SUPFAM" id="SSF51445">
    <property type="entry name" value="(Trans)glycosidases"/>
    <property type="match status" value="1"/>
</dbReference>
<dbReference type="Proteomes" id="UP000789508">
    <property type="component" value="Unassembled WGS sequence"/>
</dbReference>
<sequence>YQVAIKYWCGKPYIPKNQFFRNIRQLKLDINQCNEREIFYSTDENDISYNPFSSTTPSTIRFPPTREPIPLVPNLSGGYVATFRNQPYLSTDSVGSLVFTTNVITSVISVEALLSDGTEILSMTRINFEENTVEVPFSLTKIVPKLAAYNVKVSFYIGDDNKLVHSTYAKLYFLPVGPKTVTIDRLYGGILTTANETIFPVGPYVDVGGWLAKGNIQANLLTLKNLNYNIINPDPPYPNISFIHQMFQAADTIGGIYIQYSFRHDYKDIQKVVDQVSQFKNYSSLLTWYIADEPDGEQWTNASAVFEAYNVIKKLDPYHPVALVLNCQHSVAFYADAADILGTDVYPVGVDMSQCTEYSGVCGCDNCIGDVILDIPKRTQQYMTDLNLIGHESIMKWMVSQAFYDQNSWWRRPPTSQEIRVMWYISIIYGYKGLMFWRFPFALNHSVKEQITNLSEEIKMLSNYILFMSQLPHSHIIISPAQSVYSGGWISKDQKTFLLIVTNGNENQSAKFRLIIKDLVSSGLLYGISKIDHEKKERVFIEDGVFEGSLKIYGVEIFIFKKE</sequence>
<accession>A0A9N9H8M7</accession>
<gene>
    <name evidence="1" type="ORF">ALEPTO_LOCUS10197</name>
</gene>
<dbReference type="Gene3D" id="3.20.20.80">
    <property type="entry name" value="Glycosidases"/>
    <property type="match status" value="1"/>
</dbReference>
<keyword evidence="2" id="KW-1185">Reference proteome</keyword>
<dbReference type="AlphaFoldDB" id="A0A9N9H8M7"/>
<proteinExistence type="predicted"/>
<name>A0A9N9H8M7_9GLOM</name>
<dbReference type="EMBL" id="CAJVPS010010289">
    <property type="protein sequence ID" value="CAG8656913.1"/>
    <property type="molecule type" value="Genomic_DNA"/>
</dbReference>
<dbReference type="InterPro" id="IPR017853">
    <property type="entry name" value="GH"/>
</dbReference>
<reference evidence="1" key="1">
    <citation type="submission" date="2021-06" db="EMBL/GenBank/DDBJ databases">
        <authorList>
            <person name="Kallberg Y."/>
            <person name="Tangrot J."/>
            <person name="Rosling A."/>
        </authorList>
    </citation>
    <scope>NUCLEOTIDE SEQUENCE</scope>
    <source>
        <strain evidence="1">FL130A</strain>
    </source>
</reference>